<feature type="non-terminal residue" evidence="1">
    <location>
        <position position="1"/>
    </location>
</feature>
<sequence length="121" mass="13808">CHDSFFITCDSPLVCFVLDENGKATFGGGFGMPNAEVTFPLSPDKCLCLDRKHTQSYRAVSIKMVREINRRTAWIAEKFIISKIKTNYVKRILKASSVTIKMPKMDKKKLIQDFKSTKLLE</sequence>
<comment type="caution">
    <text evidence="1">The sequence shown here is derived from an EMBL/GenBank/DDBJ whole genome shotgun (WGS) entry which is preliminary data.</text>
</comment>
<gene>
    <name evidence="1" type="ORF">S03H2_20927</name>
</gene>
<dbReference type="Pfam" id="PF14022">
    <property type="entry name" value="DUF4238"/>
    <property type="match status" value="1"/>
</dbReference>
<dbReference type="InterPro" id="IPR025332">
    <property type="entry name" value="DUF4238"/>
</dbReference>
<reference evidence="1" key="1">
    <citation type="journal article" date="2014" name="Front. Microbiol.">
        <title>High frequency of phylogenetically diverse reductive dehalogenase-homologous genes in deep subseafloor sedimentary metagenomes.</title>
        <authorList>
            <person name="Kawai M."/>
            <person name="Futagami T."/>
            <person name="Toyoda A."/>
            <person name="Takaki Y."/>
            <person name="Nishi S."/>
            <person name="Hori S."/>
            <person name="Arai W."/>
            <person name="Tsubouchi T."/>
            <person name="Morono Y."/>
            <person name="Uchiyama I."/>
            <person name="Ito T."/>
            <person name="Fujiyama A."/>
            <person name="Inagaki F."/>
            <person name="Takami H."/>
        </authorList>
    </citation>
    <scope>NUCLEOTIDE SEQUENCE</scope>
    <source>
        <strain evidence="1">Expedition CK06-06</strain>
    </source>
</reference>
<name>X1F614_9ZZZZ</name>
<protein>
    <submittedName>
        <fullName evidence="1">Uncharacterized protein</fullName>
    </submittedName>
</protein>
<accession>X1F614</accession>
<dbReference type="EMBL" id="BARU01011091">
    <property type="protein sequence ID" value="GAH41061.1"/>
    <property type="molecule type" value="Genomic_DNA"/>
</dbReference>
<proteinExistence type="predicted"/>
<evidence type="ECO:0000313" key="1">
    <source>
        <dbReference type="EMBL" id="GAH41061.1"/>
    </source>
</evidence>
<organism evidence="1">
    <name type="scientific">marine sediment metagenome</name>
    <dbReference type="NCBI Taxonomy" id="412755"/>
    <lineage>
        <taxon>unclassified sequences</taxon>
        <taxon>metagenomes</taxon>
        <taxon>ecological metagenomes</taxon>
    </lineage>
</organism>
<dbReference type="AlphaFoldDB" id="X1F614"/>